<gene>
    <name evidence="1" type="ORF">ECE50_000500</name>
</gene>
<protein>
    <submittedName>
        <fullName evidence="1">Response regulator transcription factor</fullName>
    </submittedName>
</protein>
<dbReference type="AlphaFoldDB" id="A0A3S1AWF2"/>
<dbReference type="EMBL" id="RIAR02000001">
    <property type="protein sequence ID" value="NSL85290.1"/>
    <property type="molecule type" value="Genomic_DNA"/>
</dbReference>
<dbReference type="InterPro" id="IPR007492">
    <property type="entry name" value="LytTR_DNA-bd_dom"/>
</dbReference>
<dbReference type="Proteomes" id="UP000281028">
    <property type="component" value="Unassembled WGS sequence"/>
</dbReference>
<dbReference type="InterPro" id="IPR011006">
    <property type="entry name" value="CheY-like_superfamily"/>
</dbReference>
<dbReference type="SUPFAM" id="SSF52172">
    <property type="entry name" value="CheY-like"/>
    <property type="match status" value="1"/>
</dbReference>
<dbReference type="PROSITE" id="PS50110">
    <property type="entry name" value="RESPONSE_REGULATORY"/>
    <property type="match status" value="1"/>
</dbReference>
<evidence type="ECO:0000313" key="1">
    <source>
        <dbReference type="EMBL" id="NSL85290.1"/>
    </source>
</evidence>
<dbReference type="SMART" id="SM00448">
    <property type="entry name" value="REC"/>
    <property type="match status" value="1"/>
</dbReference>
<sequence length="267" mass="31115">MMRNSSNHLSILIVDDETEACRNLKNLLLTFVDPCLHIDMAHNTQEAGLLIDSLRPDAVFLDIDMPGENAFSFLERIPIPDFEIVFVTAYDEYAIRAFRLNAIDYLLKPVNIQELTDAVKKLRERVSYKQLPDKNRQQYSELAKQATPGARQHQIILKDKNRWEVVDFRDILYVEAQTSYSRIYFLKRGAAEHIMMSHSIATYEELLPAALFYRIHKSYLVNCLHLKQIEIADAPMVVIHESFRLPIGRRRYTGFRSFLQMNSFADE</sequence>
<reference evidence="1" key="1">
    <citation type="submission" date="2020-05" db="EMBL/GenBank/DDBJ databases">
        <title>Chitinophaga laudate sp. nov., isolated from a tropical peat swamp.</title>
        <authorList>
            <person name="Goh C.B.S."/>
            <person name="Lee M.S."/>
            <person name="Parimannan S."/>
            <person name="Pasbakhsh P."/>
            <person name="Yule C.M."/>
            <person name="Rajandas H."/>
            <person name="Loke S."/>
            <person name="Croft L."/>
            <person name="Tan J.B.L."/>
        </authorList>
    </citation>
    <scope>NUCLEOTIDE SEQUENCE</scope>
    <source>
        <strain evidence="1">Mgbs1</strain>
    </source>
</reference>
<organism evidence="1 2">
    <name type="scientific">Chitinophaga solisilvae</name>
    <dbReference type="NCBI Taxonomy" id="1233460"/>
    <lineage>
        <taxon>Bacteria</taxon>
        <taxon>Pseudomonadati</taxon>
        <taxon>Bacteroidota</taxon>
        <taxon>Chitinophagia</taxon>
        <taxon>Chitinophagales</taxon>
        <taxon>Chitinophagaceae</taxon>
        <taxon>Chitinophaga</taxon>
    </lineage>
</organism>
<dbReference type="InterPro" id="IPR046947">
    <property type="entry name" value="LytR-like"/>
</dbReference>
<evidence type="ECO:0000313" key="2">
    <source>
        <dbReference type="Proteomes" id="UP000281028"/>
    </source>
</evidence>
<dbReference type="Gene3D" id="3.40.50.2300">
    <property type="match status" value="1"/>
</dbReference>
<comment type="caution">
    <text evidence="1">The sequence shown here is derived from an EMBL/GenBank/DDBJ whole genome shotgun (WGS) entry which is preliminary data.</text>
</comment>
<dbReference type="Pfam" id="PF04397">
    <property type="entry name" value="LytTR"/>
    <property type="match status" value="1"/>
</dbReference>
<dbReference type="Pfam" id="PF00072">
    <property type="entry name" value="Response_reg"/>
    <property type="match status" value="1"/>
</dbReference>
<dbReference type="SMART" id="SM00850">
    <property type="entry name" value="LytTR"/>
    <property type="match status" value="1"/>
</dbReference>
<accession>A0A3S1AWF2</accession>
<keyword evidence="2" id="KW-1185">Reference proteome</keyword>
<dbReference type="Gene3D" id="2.40.50.1020">
    <property type="entry name" value="LytTr DNA-binding domain"/>
    <property type="match status" value="1"/>
</dbReference>
<proteinExistence type="predicted"/>
<dbReference type="OrthoDB" id="2168082at2"/>
<name>A0A3S1AWF2_9BACT</name>
<dbReference type="GO" id="GO:0000156">
    <property type="term" value="F:phosphorelay response regulator activity"/>
    <property type="evidence" value="ECO:0007669"/>
    <property type="project" value="InterPro"/>
</dbReference>
<dbReference type="InterPro" id="IPR001789">
    <property type="entry name" value="Sig_transdc_resp-reg_receiver"/>
</dbReference>
<dbReference type="PANTHER" id="PTHR37299">
    <property type="entry name" value="TRANSCRIPTIONAL REGULATOR-RELATED"/>
    <property type="match status" value="1"/>
</dbReference>
<dbReference type="GO" id="GO:0003677">
    <property type="term" value="F:DNA binding"/>
    <property type="evidence" value="ECO:0007669"/>
    <property type="project" value="InterPro"/>
</dbReference>
<dbReference type="PROSITE" id="PS50930">
    <property type="entry name" value="HTH_LYTTR"/>
    <property type="match status" value="1"/>
</dbReference>
<dbReference type="PANTHER" id="PTHR37299:SF1">
    <property type="entry name" value="STAGE 0 SPORULATION PROTEIN A HOMOLOG"/>
    <property type="match status" value="1"/>
</dbReference>